<sequence length="278" mass="31129">MQRSILESKTNQNLSVGHFPSEAGPDCEGIIPCEDLTSEGPSSLPPVQGACGTSSVRGPMGRRNRIKDKPEDLGEKAIMEIMYAYLNCLHEDSVANWSQSDYYQRMDKHQQETITQSFCELEDKKKNIKEFLDNPEYDEEDDIVLPPSPQEENVGESVLPNFSQQEDVQPKNVEDDDTVHPDSPPEEDVAYSVPPESSQKEDVDNSVPTESPQEEEDVQPSRSVSSHMDQVSPEEQEACRDLPKCQGAENGDIKQFLEMPPGLEEDEIVEDPLGYAQK</sequence>
<organism evidence="2 3">
    <name type="scientific">Marmota monax</name>
    <name type="common">Woodchuck</name>
    <dbReference type="NCBI Taxonomy" id="9995"/>
    <lineage>
        <taxon>Eukaryota</taxon>
        <taxon>Metazoa</taxon>
        <taxon>Chordata</taxon>
        <taxon>Craniata</taxon>
        <taxon>Vertebrata</taxon>
        <taxon>Euteleostomi</taxon>
        <taxon>Mammalia</taxon>
        <taxon>Eutheria</taxon>
        <taxon>Euarchontoglires</taxon>
        <taxon>Glires</taxon>
        <taxon>Rodentia</taxon>
        <taxon>Sciuromorpha</taxon>
        <taxon>Sciuridae</taxon>
        <taxon>Xerinae</taxon>
        <taxon>Marmotini</taxon>
        <taxon>Marmota</taxon>
    </lineage>
</organism>
<feature type="compositionally biased region" description="Acidic residues" evidence="1">
    <location>
        <begin position="133"/>
        <end position="143"/>
    </location>
</feature>
<comment type="caution">
    <text evidence="2">The sequence shown here is derived from an EMBL/GenBank/DDBJ whole genome shotgun (WGS) entry which is preliminary data.</text>
</comment>
<name>A0A5E4CDQ2_MARMO</name>
<feature type="region of interest" description="Disordered" evidence="1">
    <location>
        <begin position="1"/>
        <end position="71"/>
    </location>
</feature>
<reference evidence="2" key="1">
    <citation type="submission" date="2019-04" db="EMBL/GenBank/DDBJ databases">
        <authorList>
            <person name="Alioto T."/>
            <person name="Alioto T."/>
        </authorList>
    </citation>
    <scope>NUCLEOTIDE SEQUENCE [LARGE SCALE GENOMIC DNA]</scope>
</reference>
<feature type="compositionally biased region" description="Polar residues" evidence="1">
    <location>
        <begin position="1"/>
        <end position="15"/>
    </location>
</feature>
<keyword evidence="3" id="KW-1185">Reference proteome</keyword>
<evidence type="ECO:0000313" key="2">
    <source>
        <dbReference type="EMBL" id="VTJ79500.1"/>
    </source>
</evidence>
<dbReference type="EMBL" id="CABDUW010001192">
    <property type="protein sequence ID" value="VTJ79500.1"/>
    <property type="molecule type" value="Genomic_DNA"/>
</dbReference>
<feature type="region of interest" description="Disordered" evidence="1">
    <location>
        <begin position="130"/>
        <end position="252"/>
    </location>
</feature>
<feature type="region of interest" description="Disordered" evidence="1">
    <location>
        <begin position="259"/>
        <end position="278"/>
    </location>
</feature>
<dbReference type="Proteomes" id="UP000335636">
    <property type="component" value="Unassembled WGS sequence"/>
</dbReference>
<feature type="compositionally biased region" description="Polar residues" evidence="1">
    <location>
        <begin position="220"/>
        <end position="229"/>
    </location>
</feature>
<dbReference type="PANTHER" id="PTHR36462">
    <property type="entry name" value="CHROMOSOME 12 OPEN READING FRAME 71"/>
    <property type="match status" value="1"/>
</dbReference>
<evidence type="ECO:0000313" key="3">
    <source>
        <dbReference type="Proteomes" id="UP000335636"/>
    </source>
</evidence>
<dbReference type="PANTHER" id="PTHR36462:SF1">
    <property type="entry name" value="CHROMOSOME 12 OPEN READING FRAME 71"/>
    <property type="match status" value="1"/>
</dbReference>
<proteinExistence type="predicted"/>
<evidence type="ECO:0000256" key="1">
    <source>
        <dbReference type="SAM" id="MobiDB-lite"/>
    </source>
</evidence>
<gene>
    <name evidence="2" type="ORF">MONAX_5E008891</name>
</gene>
<protein>
    <submittedName>
        <fullName evidence="2">Uncharacterized protein</fullName>
    </submittedName>
</protein>
<accession>A0A5E4CDQ2</accession>
<dbReference type="InterPro" id="IPR027908">
    <property type="entry name" value="DUF4640"/>
</dbReference>
<dbReference type="Pfam" id="PF15480">
    <property type="entry name" value="DUF4640"/>
    <property type="match status" value="2"/>
</dbReference>
<dbReference type="AlphaFoldDB" id="A0A5E4CDQ2"/>